<dbReference type="EMBL" id="CAUYUJ010018134">
    <property type="protein sequence ID" value="CAK0880927.1"/>
    <property type="molecule type" value="Genomic_DNA"/>
</dbReference>
<sequence length="204" mass="23545">MCDGLCDEIWDYSRANLDNYPESWRRVKNRYVPPGYAQALDFGVSVAKQEAHVENVGFLGSWGSRRDDRGAPLEPMYRDVFGAKLVSKNNIHTAEDFIGFFTDYPVQLVTYRNENCCPSTNALTAFRMAQLISNRACVISARAYPRDEEEWQGIVHFAERSQIANLFDEKSRDVGNCQKQSFEKFKIKFRPLSILERSGFFDVW</sequence>
<organism evidence="2 3">
    <name type="scientific">Prorocentrum cordatum</name>
    <dbReference type="NCBI Taxonomy" id="2364126"/>
    <lineage>
        <taxon>Eukaryota</taxon>
        <taxon>Sar</taxon>
        <taxon>Alveolata</taxon>
        <taxon>Dinophyceae</taxon>
        <taxon>Prorocentrales</taxon>
        <taxon>Prorocentraceae</taxon>
        <taxon>Prorocentrum</taxon>
    </lineage>
</organism>
<evidence type="ECO:0000313" key="1">
    <source>
        <dbReference type="EMBL" id="CAK0880926.1"/>
    </source>
</evidence>
<evidence type="ECO:0000313" key="3">
    <source>
        <dbReference type="Proteomes" id="UP001189429"/>
    </source>
</evidence>
<dbReference type="Proteomes" id="UP001189429">
    <property type="component" value="Unassembled WGS sequence"/>
</dbReference>
<accession>A0ABN9W6M4</accession>
<reference evidence="2" key="1">
    <citation type="submission" date="2023-10" db="EMBL/GenBank/DDBJ databases">
        <authorList>
            <person name="Chen Y."/>
            <person name="Shah S."/>
            <person name="Dougan E. K."/>
            <person name="Thang M."/>
            <person name="Chan C."/>
        </authorList>
    </citation>
    <scope>NUCLEOTIDE SEQUENCE [LARGE SCALE GENOMIC DNA]</scope>
</reference>
<evidence type="ECO:0000313" key="2">
    <source>
        <dbReference type="EMBL" id="CAK0880927.1"/>
    </source>
</evidence>
<keyword evidence="3" id="KW-1185">Reference proteome</keyword>
<gene>
    <name evidence="1" type="ORF">PCOR1329_LOCUS63937</name>
    <name evidence="2" type="ORF">PCOR1329_LOCUS63938</name>
</gene>
<proteinExistence type="predicted"/>
<name>A0ABN9W6M4_9DINO</name>
<protein>
    <submittedName>
        <fullName evidence="2">Uncharacterized protein</fullName>
    </submittedName>
</protein>
<dbReference type="EMBL" id="CAUYUJ010018134">
    <property type="protein sequence ID" value="CAK0880926.1"/>
    <property type="molecule type" value="Genomic_DNA"/>
</dbReference>
<comment type="caution">
    <text evidence="2">The sequence shown here is derived from an EMBL/GenBank/DDBJ whole genome shotgun (WGS) entry which is preliminary data.</text>
</comment>